<gene>
    <name evidence="10" type="ORF">INT45_010206</name>
</gene>
<dbReference type="GO" id="GO:0005737">
    <property type="term" value="C:cytoplasm"/>
    <property type="evidence" value="ECO:0007669"/>
    <property type="project" value="UniProtKB-SubCell"/>
</dbReference>
<evidence type="ECO:0000256" key="7">
    <source>
        <dbReference type="ARBA" id="ARBA00023163"/>
    </source>
</evidence>
<reference evidence="10 11" key="1">
    <citation type="submission" date="2020-12" db="EMBL/GenBank/DDBJ databases">
        <title>Metabolic potential, ecology and presence of endohyphal bacteria is reflected in genomic diversity of Mucoromycotina.</title>
        <authorList>
            <person name="Muszewska A."/>
            <person name="Okrasinska A."/>
            <person name="Steczkiewicz K."/>
            <person name="Drgas O."/>
            <person name="Orlowska M."/>
            <person name="Perlinska-Lenart U."/>
            <person name="Aleksandrzak-Piekarczyk T."/>
            <person name="Szatraj K."/>
            <person name="Zielenkiewicz U."/>
            <person name="Pilsyk S."/>
            <person name="Malc E."/>
            <person name="Mieczkowski P."/>
            <person name="Kruszewska J.S."/>
            <person name="Biernat P."/>
            <person name="Pawlowska J."/>
        </authorList>
    </citation>
    <scope>NUCLEOTIDE SEQUENCE [LARGE SCALE GENOMIC DNA]</scope>
    <source>
        <strain evidence="10 11">CBS 142.35</strain>
    </source>
</reference>
<name>A0A8H7VPV0_9FUNG</name>
<keyword evidence="6" id="KW-0805">Transcription regulation</keyword>
<dbReference type="InterPro" id="IPR013734">
    <property type="entry name" value="TF_Nrm1/Whi5"/>
</dbReference>
<keyword evidence="8" id="KW-0539">Nucleus</keyword>
<organism evidence="10 11">
    <name type="scientific">Circinella minor</name>
    <dbReference type="NCBI Taxonomy" id="1195481"/>
    <lineage>
        <taxon>Eukaryota</taxon>
        <taxon>Fungi</taxon>
        <taxon>Fungi incertae sedis</taxon>
        <taxon>Mucoromycota</taxon>
        <taxon>Mucoromycotina</taxon>
        <taxon>Mucoromycetes</taxon>
        <taxon>Mucorales</taxon>
        <taxon>Lichtheimiaceae</taxon>
        <taxon>Circinella</taxon>
    </lineage>
</organism>
<dbReference type="OrthoDB" id="2277664at2759"/>
<feature type="compositionally biased region" description="Basic and acidic residues" evidence="9">
    <location>
        <begin position="109"/>
        <end position="119"/>
    </location>
</feature>
<keyword evidence="4" id="KW-0963">Cytoplasm</keyword>
<sequence length="251" mass="28667">MKRKGNKKQTPVKDINQLAKTLKARLQYARFKVQNGMTNQSLEQMENQVERQLSYLEPIHYDNNDIFSMNSMNTNYRISSSSSMTCSTNNDGFPPTPPQTQQRRGRPSRKSEREEEERAARNLMMISSSPRCVPKLLKRPLPPHMDNNTTNNIQSPTLPSFQDIVSRVPDYDQQSRQFAESFRYTSSSPGLPMDSSSLGGIETRFPYFPPVNWTGALSPVENSYPINNNNTRTPTSPGYRYHVAAKNSQLH</sequence>
<evidence type="ECO:0000256" key="1">
    <source>
        <dbReference type="ARBA" id="ARBA00004123"/>
    </source>
</evidence>
<accession>A0A8H7VPV0</accession>
<evidence type="ECO:0000256" key="9">
    <source>
        <dbReference type="SAM" id="MobiDB-lite"/>
    </source>
</evidence>
<feature type="compositionally biased region" description="Polar residues" evidence="9">
    <location>
        <begin position="79"/>
        <end position="91"/>
    </location>
</feature>
<keyword evidence="5" id="KW-0678">Repressor</keyword>
<evidence type="ECO:0000256" key="6">
    <source>
        <dbReference type="ARBA" id="ARBA00023015"/>
    </source>
</evidence>
<evidence type="ECO:0000256" key="2">
    <source>
        <dbReference type="ARBA" id="ARBA00004496"/>
    </source>
</evidence>
<comment type="caution">
    <text evidence="10">The sequence shown here is derived from an EMBL/GenBank/DDBJ whole genome shotgun (WGS) entry which is preliminary data.</text>
</comment>
<dbReference type="EMBL" id="JAEPRB010000012">
    <property type="protein sequence ID" value="KAG2226927.1"/>
    <property type="molecule type" value="Genomic_DNA"/>
</dbReference>
<evidence type="ECO:0000256" key="5">
    <source>
        <dbReference type="ARBA" id="ARBA00022491"/>
    </source>
</evidence>
<evidence type="ECO:0000313" key="10">
    <source>
        <dbReference type="EMBL" id="KAG2226927.1"/>
    </source>
</evidence>
<evidence type="ECO:0000256" key="8">
    <source>
        <dbReference type="ARBA" id="ARBA00023242"/>
    </source>
</evidence>
<evidence type="ECO:0000256" key="3">
    <source>
        <dbReference type="ARBA" id="ARBA00006922"/>
    </source>
</evidence>
<evidence type="ECO:0000256" key="4">
    <source>
        <dbReference type="ARBA" id="ARBA00022490"/>
    </source>
</evidence>
<comment type="subcellular location">
    <subcellularLocation>
        <location evidence="2">Cytoplasm</location>
    </subcellularLocation>
    <subcellularLocation>
        <location evidence="1">Nucleus</location>
    </subcellularLocation>
</comment>
<dbReference type="Pfam" id="PF08528">
    <property type="entry name" value="Whi5"/>
    <property type="match status" value="1"/>
</dbReference>
<keyword evidence="7" id="KW-0804">Transcription</keyword>
<dbReference type="GO" id="GO:0005634">
    <property type="term" value="C:nucleus"/>
    <property type="evidence" value="ECO:0007669"/>
    <property type="project" value="UniProtKB-SubCell"/>
</dbReference>
<dbReference type="Proteomes" id="UP000646827">
    <property type="component" value="Unassembled WGS sequence"/>
</dbReference>
<keyword evidence="11" id="KW-1185">Reference proteome</keyword>
<protein>
    <submittedName>
        <fullName evidence="10">Uncharacterized protein</fullName>
    </submittedName>
</protein>
<comment type="similarity">
    <text evidence="3">Belongs to the WHI5/NRM1 family.</text>
</comment>
<dbReference type="AlphaFoldDB" id="A0A8H7VPV0"/>
<feature type="region of interest" description="Disordered" evidence="9">
    <location>
        <begin position="79"/>
        <end position="119"/>
    </location>
</feature>
<evidence type="ECO:0000313" key="11">
    <source>
        <dbReference type="Proteomes" id="UP000646827"/>
    </source>
</evidence>
<proteinExistence type="inferred from homology"/>